<dbReference type="SUPFAM" id="SSF110296">
    <property type="entry name" value="Oligoxyloglucan reducing end-specific cellobiohydrolase"/>
    <property type="match status" value="1"/>
</dbReference>
<dbReference type="EMBL" id="PPCN01000002">
    <property type="protein sequence ID" value="POF32634.1"/>
    <property type="molecule type" value="Genomic_DNA"/>
</dbReference>
<reference evidence="2 3" key="1">
    <citation type="submission" date="2018-01" db="EMBL/GenBank/DDBJ databases">
        <title>Genomic Encyclopedia of Archaeal and Bacterial Type Strains, Phase II (KMG-II): from individual species to whole genera.</title>
        <authorList>
            <person name="Goeker M."/>
        </authorList>
    </citation>
    <scope>NUCLEOTIDE SEQUENCE [LARGE SCALE GENOMIC DNA]</scope>
    <source>
        <strain evidence="2 3">DSM 17023</strain>
    </source>
</reference>
<evidence type="ECO:0000256" key="1">
    <source>
        <dbReference type="SAM" id="SignalP"/>
    </source>
</evidence>
<evidence type="ECO:0008006" key="4">
    <source>
        <dbReference type="Google" id="ProtNLM"/>
    </source>
</evidence>
<evidence type="ECO:0000313" key="2">
    <source>
        <dbReference type="EMBL" id="POF32634.1"/>
    </source>
</evidence>
<accession>A0A2S3UY71</accession>
<dbReference type="OrthoDB" id="7676474at2"/>
<keyword evidence="1" id="KW-0732">Signal</keyword>
<feature type="chain" id="PRO_5015585520" description="Lipoprotein" evidence="1">
    <location>
        <begin position="21"/>
        <end position="198"/>
    </location>
</feature>
<protein>
    <recommendedName>
        <fullName evidence="4">Lipoprotein</fullName>
    </recommendedName>
</protein>
<comment type="caution">
    <text evidence="2">The sequence shown here is derived from an EMBL/GenBank/DDBJ whole genome shotgun (WGS) entry which is preliminary data.</text>
</comment>
<dbReference type="Proteomes" id="UP000236959">
    <property type="component" value="Unassembled WGS sequence"/>
</dbReference>
<feature type="signal peptide" evidence="1">
    <location>
        <begin position="1"/>
        <end position="20"/>
    </location>
</feature>
<name>A0A2S3UY71_9HYPH</name>
<keyword evidence="3" id="KW-1185">Reference proteome</keyword>
<gene>
    <name evidence="2" type="ORF">CLV41_10237</name>
</gene>
<dbReference type="RefSeq" id="WP_103221641.1">
    <property type="nucleotide sequence ID" value="NZ_PPCN01000002.1"/>
</dbReference>
<sequence>MKPIFTAMLFLGVCGRAALADPCQDRFTELYLQHDQGIPTKTVATTVFKGAPPSTNEFLYSSSDHYMTVPIAPPGPWVLGYQNVLYQSGDEGKTWQKVREMDSSQNADKARAGKLANAETIRNAACGEADLGGEVVDVAAADITVSQGMVTENRYTYWVRRSDGFIVKATYDIKAPGLEMLTMQVIEKAPGLTLPAPE</sequence>
<proteinExistence type="predicted"/>
<organism evidence="2 3">
    <name type="scientific">Roseibium marinum</name>
    <dbReference type="NCBI Taxonomy" id="281252"/>
    <lineage>
        <taxon>Bacteria</taxon>
        <taxon>Pseudomonadati</taxon>
        <taxon>Pseudomonadota</taxon>
        <taxon>Alphaproteobacteria</taxon>
        <taxon>Hyphomicrobiales</taxon>
        <taxon>Stappiaceae</taxon>
        <taxon>Roseibium</taxon>
    </lineage>
</organism>
<evidence type="ECO:0000313" key="3">
    <source>
        <dbReference type="Proteomes" id="UP000236959"/>
    </source>
</evidence>
<dbReference type="AlphaFoldDB" id="A0A2S3UY71"/>